<protein>
    <recommendedName>
        <fullName evidence="1">triacylglycerol lipase</fullName>
        <ecNumber evidence="1">3.1.1.3</ecNumber>
    </recommendedName>
</protein>
<feature type="short sequence motif" description="DGA/G" evidence="4">
    <location>
        <begin position="172"/>
        <end position="174"/>
    </location>
</feature>
<dbReference type="PANTHER" id="PTHR12406">
    <property type="entry name" value="CALCIUM-INDEPENDENT PHOSPHOLIPASE A2 IPLA2 -RELATED"/>
    <property type="match status" value="1"/>
</dbReference>
<dbReference type="GO" id="GO:0019433">
    <property type="term" value="P:triglyceride catabolic process"/>
    <property type="evidence" value="ECO:0007669"/>
    <property type="project" value="TreeGrafter"/>
</dbReference>
<feature type="active site" description="Nucleophile" evidence="4">
    <location>
        <position position="53"/>
    </location>
</feature>
<feature type="short sequence motif" description="GXSXG" evidence="4">
    <location>
        <begin position="51"/>
        <end position="55"/>
    </location>
</feature>
<reference evidence="6" key="3">
    <citation type="submission" date="2025-09" db="UniProtKB">
        <authorList>
            <consortium name="Ensembl"/>
        </authorList>
    </citation>
    <scope>IDENTIFICATION</scope>
</reference>
<dbReference type="RefSeq" id="XP_007578731.1">
    <property type="nucleotide sequence ID" value="XM_007578669.2"/>
</dbReference>
<keyword evidence="4" id="KW-0442">Lipid degradation</keyword>
<sequence>MGDGGRMVDLSSEWNISFAGCGFRSIYYVGALSCILEQVPQLLHGAAMFGGASSGCLVAAALAVGIPIEQLCFSILNMAKEARKHTLGVFHPTFRMLQTVRHSLLEKLPQDAHLRASGRLCVSLTRLADGQNVLVSKFDTREELIQVLMCSCFFPIYCGFKPPSYHGVLYVDGALSNNMPLFEHRNTITMAPFSGESDICPREGTFNFFEVHYGNVSIQVNTGNVYRVCTSFLPPTLEKLAEICHNGYTDALRFLKERDLLSVKHVPRSLSLGKGWTTPPCRERGKERANAEEARLRRMLPCKEGNSEQEEQTQLSHKVTHSLPANIQEVLCEVCQHNRDPISRWSRFTHFFPVKLIIYMLTLPLRLVQLSLSLAKEQVLWLGPCRGRHKV</sequence>
<dbReference type="GeneID" id="103156562"/>
<keyword evidence="3 4" id="KW-0443">Lipid metabolism</keyword>
<dbReference type="GO" id="GO:0016020">
    <property type="term" value="C:membrane"/>
    <property type="evidence" value="ECO:0007669"/>
    <property type="project" value="TreeGrafter"/>
</dbReference>
<comment type="caution">
    <text evidence="4">Lacks conserved residue(s) required for the propagation of feature annotation.</text>
</comment>
<dbReference type="GO" id="GO:0005811">
    <property type="term" value="C:lipid droplet"/>
    <property type="evidence" value="ECO:0007669"/>
    <property type="project" value="TreeGrafter"/>
</dbReference>
<dbReference type="Pfam" id="PF01734">
    <property type="entry name" value="Patatin"/>
    <property type="match status" value="1"/>
</dbReference>
<evidence type="ECO:0000259" key="5">
    <source>
        <dbReference type="PROSITE" id="PS51635"/>
    </source>
</evidence>
<dbReference type="OMA" id="FEAHYGN"/>
<evidence type="ECO:0000256" key="4">
    <source>
        <dbReference type="PROSITE-ProRule" id="PRU01161"/>
    </source>
</evidence>
<organism evidence="6 7">
    <name type="scientific">Poecilia formosa</name>
    <name type="common">Amazon molly</name>
    <name type="synonym">Limia formosa</name>
    <dbReference type="NCBI Taxonomy" id="48698"/>
    <lineage>
        <taxon>Eukaryota</taxon>
        <taxon>Metazoa</taxon>
        <taxon>Chordata</taxon>
        <taxon>Craniata</taxon>
        <taxon>Vertebrata</taxon>
        <taxon>Euteleostomi</taxon>
        <taxon>Actinopterygii</taxon>
        <taxon>Neopterygii</taxon>
        <taxon>Teleostei</taxon>
        <taxon>Neoteleostei</taxon>
        <taxon>Acanthomorphata</taxon>
        <taxon>Ovalentaria</taxon>
        <taxon>Atherinomorphae</taxon>
        <taxon>Cyprinodontiformes</taxon>
        <taxon>Poeciliidae</taxon>
        <taxon>Poeciliinae</taxon>
        <taxon>Poecilia</taxon>
    </lineage>
</organism>
<dbReference type="GO" id="GO:0004806">
    <property type="term" value="F:triacylglycerol lipase activity"/>
    <property type="evidence" value="ECO:0007669"/>
    <property type="project" value="UniProtKB-EC"/>
</dbReference>
<dbReference type="eggNOG" id="KOG3773">
    <property type="taxonomic scope" value="Eukaryota"/>
</dbReference>
<dbReference type="InterPro" id="IPR016035">
    <property type="entry name" value="Acyl_Trfase/lysoPLipase"/>
</dbReference>
<evidence type="ECO:0000256" key="1">
    <source>
        <dbReference type="ARBA" id="ARBA00013279"/>
    </source>
</evidence>
<dbReference type="EMBL" id="AYCK01019510">
    <property type="status" value="NOT_ANNOTATED_CDS"/>
    <property type="molecule type" value="Genomic_DNA"/>
</dbReference>
<evidence type="ECO:0000256" key="3">
    <source>
        <dbReference type="ARBA" id="ARBA00023098"/>
    </source>
</evidence>
<dbReference type="SUPFAM" id="SSF52151">
    <property type="entry name" value="FabD/lysophospholipase-like"/>
    <property type="match status" value="1"/>
</dbReference>
<feature type="active site" description="Proton acceptor" evidence="4">
    <location>
        <position position="172"/>
    </location>
</feature>
<dbReference type="PROSITE" id="PS51635">
    <property type="entry name" value="PNPLA"/>
    <property type="match status" value="1"/>
</dbReference>
<dbReference type="EC" id="3.1.1.3" evidence="1"/>
<proteinExistence type="predicted"/>
<evidence type="ECO:0000256" key="2">
    <source>
        <dbReference type="ARBA" id="ARBA00022801"/>
    </source>
</evidence>
<dbReference type="FunFam" id="3.40.1090.10:FF:000003">
    <property type="entry name" value="Patatin-like phospholipase domain-containing protein 2"/>
    <property type="match status" value="1"/>
</dbReference>
<dbReference type="GO" id="GO:0055088">
    <property type="term" value="P:lipid homeostasis"/>
    <property type="evidence" value="ECO:0007669"/>
    <property type="project" value="TreeGrafter"/>
</dbReference>
<dbReference type="GO" id="GO:0005737">
    <property type="term" value="C:cytoplasm"/>
    <property type="evidence" value="ECO:0007669"/>
    <property type="project" value="TreeGrafter"/>
</dbReference>
<name>A0A096LU61_POEFO</name>
<reference evidence="7" key="1">
    <citation type="submission" date="2013-10" db="EMBL/GenBank/DDBJ databases">
        <authorList>
            <person name="Schartl M."/>
            <person name="Warren W."/>
        </authorList>
    </citation>
    <scope>NUCLEOTIDE SEQUENCE [LARGE SCALE GENOMIC DNA]</scope>
    <source>
        <strain evidence="7">female</strain>
    </source>
</reference>
<dbReference type="STRING" id="48698.ENSPFOP00000022702"/>
<dbReference type="InterPro" id="IPR033562">
    <property type="entry name" value="PLPL"/>
</dbReference>
<keyword evidence="7" id="KW-1185">Reference proteome</keyword>
<feature type="domain" description="PNPLA" evidence="5">
    <location>
        <begin position="16"/>
        <end position="185"/>
    </location>
</feature>
<dbReference type="Gene3D" id="3.40.1090.10">
    <property type="entry name" value="Cytosolic phospholipase A2 catalytic domain"/>
    <property type="match status" value="1"/>
</dbReference>
<evidence type="ECO:0000313" key="7">
    <source>
        <dbReference type="Proteomes" id="UP000028760"/>
    </source>
</evidence>
<accession>A0A096LU61</accession>
<dbReference type="Proteomes" id="UP000028760">
    <property type="component" value="Unassembled WGS sequence"/>
</dbReference>
<keyword evidence="2 4" id="KW-0378">Hydrolase</keyword>
<dbReference type="GeneTree" id="ENSGT00940000155662"/>
<dbReference type="PANTHER" id="PTHR12406:SF22">
    <property type="entry name" value="1-ACYLGLYCEROL-3-PHOSPHATE O-ACYLTRANSFERASE PNPLA3"/>
    <property type="match status" value="1"/>
</dbReference>
<dbReference type="AlphaFoldDB" id="A0A096LU61"/>
<dbReference type="Ensembl" id="ENSPFOT00000024094.1">
    <property type="protein sequence ID" value="ENSPFOP00000022702.1"/>
    <property type="gene ID" value="ENSPFOG00000024516.1"/>
</dbReference>
<evidence type="ECO:0000313" key="6">
    <source>
        <dbReference type="Ensembl" id="ENSPFOP00000022702.1"/>
    </source>
</evidence>
<dbReference type="InterPro" id="IPR002641">
    <property type="entry name" value="PNPLA_dom"/>
</dbReference>
<reference evidence="6" key="2">
    <citation type="submission" date="2025-08" db="UniProtKB">
        <authorList>
            <consortium name="Ensembl"/>
        </authorList>
    </citation>
    <scope>IDENTIFICATION</scope>
</reference>